<reference evidence="1 2" key="1">
    <citation type="submission" date="2024-02" db="EMBL/GenBank/DDBJ databases">
        <authorList>
            <person name="Chen Y."/>
            <person name="Shah S."/>
            <person name="Dougan E. K."/>
            <person name="Thang M."/>
            <person name="Chan C."/>
        </authorList>
    </citation>
    <scope>NUCLEOTIDE SEQUENCE [LARGE SCALE GENOMIC DNA]</scope>
</reference>
<proteinExistence type="predicted"/>
<evidence type="ECO:0000313" key="1">
    <source>
        <dbReference type="EMBL" id="CAK9022702.1"/>
    </source>
</evidence>
<accession>A0ABP0K996</accession>
<gene>
    <name evidence="1" type="ORF">SCF082_LOCUS15912</name>
</gene>
<evidence type="ECO:0000313" key="2">
    <source>
        <dbReference type="Proteomes" id="UP001642464"/>
    </source>
</evidence>
<dbReference type="EMBL" id="CAXAMM010010224">
    <property type="protein sequence ID" value="CAK9022702.1"/>
    <property type="molecule type" value="Genomic_DNA"/>
</dbReference>
<name>A0ABP0K996_9DINO</name>
<protein>
    <submittedName>
        <fullName evidence="1">Uncharacterized protein</fullName>
    </submittedName>
</protein>
<organism evidence="1 2">
    <name type="scientific">Durusdinium trenchii</name>
    <dbReference type="NCBI Taxonomy" id="1381693"/>
    <lineage>
        <taxon>Eukaryota</taxon>
        <taxon>Sar</taxon>
        <taxon>Alveolata</taxon>
        <taxon>Dinophyceae</taxon>
        <taxon>Suessiales</taxon>
        <taxon>Symbiodiniaceae</taxon>
        <taxon>Durusdinium</taxon>
    </lineage>
</organism>
<comment type="caution">
    <text evidence="1">The sequence shown here is derived from an EMBL/GenBank/DDBJ whole genome shotgun (WGS) entry which is preliminary data.</text>
</comment>
<sequence length="452" mass="49919">MTRPIEEIVAAYGEDGWCIFGALGGWTAECAVSRRSHNISNFLAQPETGYMTYVSEPQATPYTLKLFDDRSLTIRDHFYPLDDLYCFVNGWYSLDRAATVQNFAYLEEVSEESCKHLAKIVPGYQNITLNDFDKESRSDEALLEALAREGGGFVSEEVVNGMRLHAEEIAGPFVTLPVAQSVAALAQITKSSTQPGVNVNRLVLSLRTVERVKMMPCDSAADAAGKGLQVMIALTDLSRPIRQVAETYGGDGWCVFGSVAPWLSNCAVSRLTQNTSTFVAEYDFLNEPQATPYTLKLFDDRSLTIRDHFYPLDDLYCFVNGWYSLDRAATVQNFTYLEEVSEESCKHLAEIVPGYHNLSMQDMFTEATSDQTFLWNLEQLGGGLVTEEVVNGMYLHAAAKCLLGGGHGALCDIANCASRGCLAEGKSELLYTARGECSRLTPRSGVDYRLGQ</sequence>
<keyword evidence="2" id="KW-1185">Reference proteome</keyword>
<dbReference type="Proteomes" id="UP001642464">
    <property type="component" value="Unassembled WGS sequence"/>
</dbReference>